<sequence>MSSNVKFDDLTQPIFFIPHSEPEGEQEDDSFYESDLVEGEDLRWDAYRAAWSKCLNRVQDIIKTIYEPVIANVVQSVSNTYETDFTGLPYPELPVIALTSPSPFPTFIQQVIERLNIRNKRQKPNCYVTHLFPAECTNMVGTMKALITGFTNQGFTRSKGFRSTGRTLAAYDIKVLETWYRDLVEDPKKRTQLIVILHDFEQFDSSIIQDLTYICSQQSRTLPLVFILCISSPFSPTYLHTSYPHSTLALLHIQQYLIPSGHAILEAVILDTFANLHYDPTLFLGPVMLEAIIDQFVRYDSSADSLMKSLQLAHLKHFSINSLTLLHHHTPSHEVFRSPSSFPFLDSLLSRLHGLEDEDEDLDWQTKSIRDVIRAVDTARSDFYAQTRRVRLAFGLMRSIQEFLEENGYKGLDLEVGGDLPKYIRIYLKVLRGRVVKDINDITRYLRLLNPQQASAFMTRLRTFLQSLPDNVDVAEAVADAEELMDEHVTDDLFTDEEGLKEIIDKAALWLSKYLKKWTGRLNERTLWEIWYTGDAPFPSETINPSVRASIMSGLLRPNEFVSSNEDGDQPEFELWECPDTSILFHRYLESGKMINVYDWFESFHVVLETQRKKLEEKRMAAAFEERRRATTMPIPLRTPRKHNSPKKYGTSKKANDKTPSRRRGKEAEGLVPPPPVKEVDEEGWDMQVQARFIRALHELDYMGFIKHTKRKQDSVLRTIFDVSG</sequence>
<evidence type="ECO:0000256" key="2">
    <source>
        <dbReference type="ARBA" id="ARBA00010977"/>
    </source>
</evidence>
<dbReference type="RefSeq" id="XP_043012279.1">
    <property type="nucleotide sequence ID" value="XM_043151186.1"/>
</dbReference>
<evidence type="ECO:0000256" key="5">
    <source>
        <dbReference type="ARBA" id="ARBA00023242"/>
    </source>
</evidence>
<organism evidence="9 10">
    <name type="scientific">Marasmius oreades</name>
    <name type="common">fairy-ring Marasmius</name>
    <dbReference type="NCBI Taxonomy" id="181124"/>
    <lineage>
        <taxon>Eukaryota</taxon>
        <taxon>Fungi</taxon>
        <taxon>Dikarya</taxon>
        <taxon>Basidiomycota</taxon>
        <taxon>Agaricomycotina</taxon>
        <taxon>Agaricomycetes</taxon>
        <taxon>Agaricomycetidae</taxon>
        <taxon>Agaricales</taxon>
        <taxon>Marasmiineae</taxon>
        <taxon>Marasmiaceae</taxon>
        <taxon>Marasmius</taxon>
    </lineage>
</organism>
<feature type="domain" description="Origin recognition complex subunit 3 winged helix C-terminal" evidence="8">
    <location>
        <begin position="548"/>
        <end position="721"/>
    </location>
</feature>
<comment type="caution">
    <text evidence="9">The sequence shown here is derived from an EMBL/GenBank/DDBJ whole genome shotgun (WGS) entry which is preliminary data.</text>
</comment>
<dbReference type="Pfam" id="PF07034">
    <property type="entry name" value="ORC3_N"/>
    <property type="match status" value="1"/>
</dbReference>
<evidence type="ECO:0000256" key="1">
    <source>
        <dbReference type="ARBA" id="ARBA00004123"/>
    </source>
</evidence>
<feature type="region of interest" description="Disordered" evidence="6">
    <location>
        <begin position="631"/>
        <end position="680"/>
    </location>
</feature>
<comment type="subcellular location">
    <subcellularLocation>
        <location evidence="1">Nucleus</location>
    </subcellularLocation>
</comment>
<dbReference type="PANTHER" id="PTHR12748:SF0">
    <property type="entry name" value="ORIGIN RECOGNITION COMPLEX SUBUNIT 3"/>
    <property type="match status" value="1"/>
</dbReference>
<evidence type="ECO:0000313" key="10">
    <source>
        <dbReference type="Proteomes" id="UP001049176"/>
    </source>
</evidence>
<evidence type="ECO:0000256" key="6">
    <source>
        <dbReference type="SAM" id="MobiDB-lite"/>
    </source>
</evidence>
<evidence type="ECO:0000259" key="8">
    <source>
        <dbReference type="Pfam" id="PF18137"/>
    </source>
</evidence>
<dbReference type="KEGG" id="more:E1B28_006509"/>
<accession>A0A9P7UWE6</accession>
<evidence type="ECO:0000256" key="3">
    <source>
        <dbReference type="ARBA" id="ARBA00022705"/>
    </source>
</evidence>
<dbReference type="GO" id="GO:0005656">
    <property type="term" value="C:nuclear pre-replicative complex"/>
    <property type="evidence" value="ECO:0007669"/>
    <property type="project" value="TreeGrafter"/>
</dbReference>
<keyword evidence="5" id="KW-0539">Nucleus</keyword>
<dbReference type="Proteomes" id="UP001049176">
    <property type="component" value="Chromosome 3"/>
</dbReference>
<dbReference type="Pfam" id="PF18137">
    <property type="entry name" value="WHD_ORC"/>
    <property type="match status" value="1"/>
</dbReference>
<dbReference type="GO" id="GO:0006270">
    <property type="term" value="P:DNA replication initiation"/>
    <property type="evidence" value="ECO:0007669"/>
    <property type="project" value="TreeGrafter"/>
</dbReference>
<gene>
    <name evidence="9" type="ORF">E1B28_006509</name>
</gene>
<keyword evidence="4" id="KW-0238">DNA-binding</keyword>
<keyword evidence="10" id="KW-1185">Reference proteome</keyword>
<dbReference type="InterPro" id="IPR045667">
    <property type="entry name" value="ORC3_N"/>
</dbReference>
<feature type="domain" description="Origin recognition complex subunit 3 N-terminal" evidence="7">
    <location>
        <begin position="33"/>
        <end position="324"/>
    </location>
</feature>
<dbReference type="GO" id="GO:0005664">
    <property type="term" value="C:nuclear origin of replication recognition complex"/>
    <property type="evidence" value="ECO:0007669"/>
    <property type="project" value="InterPro"/>
</dbReference>
<evidence type="ECO:0000259" key="7">
    <source>
        <dbReference type="Pfam" id="PF07034"/>
    </source>
</evidence>
<proteinExistence type="inferred from homology"/>
<name>A0A9P7UWE6_9AGAR</name>
<comment type="similarity">
    <text evidence="2">Belongs to the ORC3 family.</text>
</comment>
<evidence type="ECO:0000313" key="9">
    <source>
        <dbReference type="EMBL" id="KAG7095809.1"/>
    </source>
</evidence>
<evidence type="ECO:0008006" key="11">
    <source>
        <dbReference type="Google" id="ProtNLM"/>
    </source>
</evidence>
<keyword evidence="3" id="KW-0235">DNA replication</keyword>
<reference evidence="9" key="1">
    <citation type="journal article" date="2021" name="Genome Biol. Evol.">
        <title>The assembled and annotated genome of the fairy-ring fungus Marasmius oreades.</title>
        <authorList>
            <person name="Hiltunen M."/>
            <person name="Ament-Velasquez S.L."/>
            <person name="Johannesson H."/>
        </authorList>
    </citation>
    <scope>NUCLEOTIDE SEQUENCE</scope>
    <source>
        <strain evidence="9">03SP1</strain>
    </source>
</reference>
<dbReference type="GO" id="GO:0003688">
    <property type="term" value="F:DNA replication origin binding"/>
    <property type="evidence" value="ECO:0007669"/>
    <property type="project" value="TreeGrafter"/>
</dbReference>
<dbReference type="GO" id="GO:0031261">
    <property type="term" value="C:DNA replication preinitiation complex"/>
    <property type="evidence" value="ECO:0007669"/>
    <property type="project" value="TreeGrafter"/>
</dbReference>
<dbReference type="AlphaFoldDB" id="A0A9P7UWE6"/>
<dbReference type="EMBL" id="CM032183">
    <property type="protein sequence ID" value="KAG7095809.1"/>
    <property type="molecule type" value="Genomic_DNA"/>
</dbReference>
<dbReference type="InterPro" id="IPR020795">
    <property type="entry name" value="ORC3"/>
</dbReference>
<dbReference type="PANTHER" id="PTHR12748">
    <property type="entry name" value="ORIGIN RECOGNITION COMPLEX SUBUNIT 3"/>
    <property type="match status" value="1"/>
</dbReference>
<protein>
    <recommendedName>
        <fullName evidence="11">Origin recognition complex subunit 3</fullName>
    </recommendedName>
</protein>
<dbReference type="OrthoDB" id="10265211at2759"/>
<dbReference type="GeneID" id="66075585"/>
<evidence type="ECO:0000256" key="4">
    <source>
        <dbReference type="ARBA" id="ARBA00023125"/>
    </source>
</evidence>
<dbReference type="InterPro" id="IPR040855">
    <property type="entry name" value="ORC_WH_C"/>
</dbReference>
<dbReference type="CDD" id="cd20704">
    <property type="entry name" value="Orc3"/>
    <property type="match status" value="1"/>
</dbReference>